<keyword evidence="3" id="KW-0012">Acyltransferase</keyword>
<feature type="transmembrane region" description="Helical" evidence="1">
    <location>
        <begin position="178"/>
        <end position="198"/>
    </location>
</feature>
<dbReference type="InterPro" id="IPR000182">
    <property type="entry name" value="GNAT_dom"/>
</dbReference>
<dbReference type="PROSITE" id="PS51186">
    <property type="entry name" value="GNAT"/>
    <property type="match status" value="1"/>
</dbReference>
<protein>
    <submittedName>
        <fullName evidence="3">GNAT family N-acetyltransferase</fullName>
        <ecNumber evidence="3">2.3.1.-</ecNumber>
    </submittedName>
</protein>
<evidence type="ECO:0000259" key="2">
    <source>
        <dbReference type="PROSITE" id="PS51186"/>
    </source>
</evidence>
<keyword evidence="1" id="KW-1133">Transmembrane helix</keyword>
<dbReference type="Gene3D" id="3.40.630.30">
    <property type="match status" value="1"/>
</dbReference>
<sequence length="199" mass="22559">MQDTPEIKLRPATRDDLAMILEGCRETFERHRGQMPFAFSEDSFDAFYEPYIANCIDAQTKVDEARLVQVAEVDGVFAGYVVMADSANTGGGFEIFDIHVRPEFRKKGVGQALLNWGKSLAEEFEAHNLDATVWNLGDTREDFFARSGFAKVHTRWRVGVMEPPSKFSGMVPKQNWSFLRDPAVLWTVIFVLLAVVFLE</sequence>
<dbReference type="EC" id="2.3.1.-" evidence="3"/>
<evidence type="ECO:0000313" key="4">
    <source>
        <dbReference type="Proteomes" id="UP001364156"/>
    </source>
</evidence>
<dbReference type="CDD" id="cd04301">
    <property type="entry name" value="NAT_SF"/>
    <property type="match status" value="1"/>
</dbReference>
<feature type="domain" description="N-acetyltransferase" evidence="2">
    <location>
        <begin position="7"/>
        <end position="166"/>
    </location>
</feature>
<evidence type="ECO:0000313" key="3">
    <source>
        <dbReference type="EMBL" id="WWR45698.1"/>
    </source>
</evidence>
<dbReference type="InterPro" id="IPR016181">
    <property type="entry name" value="Acyl_CoA_acyltransferase"/>
</dbReference>
<keyword evidence="3" id="KW-0808">Transferase</keyword>
<dbReference type="SUPFAM" id="SSF55729">
    <property type="entry name" value="Acyl-CoA N-acyltransferases (Nat)"/>
    <property type="match status" value="1"/>
</dbReference>
<dbReference type="RefSeq" id="WP_338548613.1">
    <property type="nucleotide sequence ID" value="NZ_CP146069.1"/>
</dbReference>
<keyword evidence="1" id="KW-0812">Transmembrane</keyword>
<proteinExistence type="predicted"/>
<dbReference type="GO" id="GO:0016746">
    <property type="term" value="F:acyltransferase activity"/>
    <property type="evidence" value="ECO:0007669"/>
    <property type="project" value="UniProtKB-KW"/>
</dbReference>
<keyword evidence="1" id="KW-0472">Membrane</keyword>
<dbReference type="EMBL" id="CP146069">
    <property type="protein sequence ID" value="WWR45698.1"/>
    <property type="molecule type" value="Genomic_DNA"/>
</dbReference>
<name>A0ABZ2HF60_9RHOB</name>
<accession>A0ABZ2HF60</accession>
<organism evidence="3 4">
    <name type="scientific">Roseovarius phycicola</name>
    <dbReference type="NCBI Taxonomy" id="3080976"/>
    <lineage>
        <taxon>Bacteria</taxon>
        <taxon>Pseudomonadati</taxon>
        <taxon>Pseudomonadota</taxon>
        <taxon>Alphaproteobacteria</taxon>
        <taxon>Rhodobacterales</taxon>
        <taxon>Roseobacteraceae</taxon>
        <taxon>Roseovarius</taxon>
    </lineage>
</organism>
<keyword evidence="4" id="KW-1185">Reference proteome</keyword>
<gene>
    <name evidence="3" type="ORF">RZ517_12975</name>
</gene>
<dbReference type="Proteomes" id="UP001364156">
    <property type="component" value="Chromosome"/>
</dbReference>
<dbReference type="Pfam" id="PF00583">
    <property type="entry name" value="Acetyltransf_1"/>
    <property type="match status" value="1"/>
</dbReference>
<reference evidence="3 4" key="1">
    <citation type="submission" date="2023-10" db="EMBL/GenBank/DDBJ databases">
        <title>Roseovarius strain S88 nov., isolated from a marine algae.</title>
        <authorList>
            <person name="Lee M.W."/>
            <person name="Lee J.K."/>
            <person name="Kim J.M."/>
            <person name="Choi D.G."/>
            <person name="Baek J.H."/>
            <person name="Bayburt H."/>
            <person name="Jung J.J."/>
            <person name="Han D.M."/>
            <person name="Jeon C.O."/>
        </authorList>
    </citation>
    <scope>NUCLEOTIDE SEQUENCE [LARGE SCALE GENOMIC DNA]</scope>
    <source>
        <strain evidence="3 4">S88</strain>
    </source>
</reference>
<evidence type="ECO:0000256" key="1">
    <source>
        <dbReference type="SAM" id="Phobius"/>
    </source>
</evidence>